<evidence type="ECO:0000313" key="3">
    <source>
        <dbReference type="Proteomes" id="UP000473325"/>
    </source>
</evidence>
<dbReference type="EMBL" id="WUEK01000002">
    <property type="protein sequence ID" value="MXG88499.1"/>
    <property type="molecule type" value="Genomic_DNA"/>
</dbReference>
<comment type="caution">
    <text evidence="2">The sequence shown here is derived from an EMBL/GenBank/DDBJ whole genome shotgun (WGS) entry which is preliminary data.</text>
</comment>
<name>A0A6L7EWT3_9ACTN</name>
<sequence>MAASERRDEGQVRRALAWVLAWLLAAALAVTVGVLAVSSLGASIRDRGPIGDNELIRQADVDEGGGSVDGTVDDGAEPVQRTFTDEFGSFVVECRGVYANGVSTAPDTAAGWQVVTFERGPDDDVDAVFLNGDTSIDVEVFCDRGQPTIAEVERHVLTEDDD</sequence>
<keyword evidence="1" id="KW-1133">Transmembrane helix</keyword>
<proteinExistence type="predicted"/>
<protein>
    <submittedName>
        <fullName evidence="2">Uncharacterized protein</fullName>
    </submittedName>
</protein>
<reference evidence="2 3" key="1">
    <citation type="submission" date="2019-12" db="EMBL/GenBank/DDBJ databases">
        <authorList>
            <person name="Kun Z."/>
        </authorList>
    </citation>
    <scope>NUCLEOTIDE SEQUENCE [LARGE SCALE GENOMIC DNA]</scope>
    <source>
        <strain evidence="2 3">YIM 123512</strain>
    </source>
</reference>
<accession>A0A6L7EWT3</accession>
<dbReference type="Proteomes" id="UP000473325">
    <property type="component" value="Unassembled WGS sequence"/>
</dbReference>
<keyword evidence="1" id="KW-0472">Membrane</keyword>
<keyword evidence="1" id="KW-0812">Transmembrane</keyword>
<evidence type="ECO:0000256" key="1">
    <source>
        <dbReference type="SAM" id="Phobius"/>
    </source>
</evidence>
<feature type="transmembrane region" description="Helical" evidence="1">
    <location>
        <begin position="15"/>
        <end position="37"/>
    </location>
</feature>
<keyword evidence="3" id="KW-1185">Reference proteome</keyword>
<organism evidence="2 3">
    <name type="scientific">Nocardioides flavescens</name>
    <dbReference type="NCBI Taxonomy" id="2691959"/>
    <lineage>
        <taxon>Bacteria</taxon>
        <taxon>Bacillati</taxon>
        <taxon>Actinomycetota</taxon>
        <taxon>Actinomycetes</taxon>
        <taxon>Propionibacteriales</taxon>
        <taxon>Nocardioidaceae</taxon>
        <taxon>Nocardioides</taxon>
    </lineage>
</organism>
<dbReference type="AlphaFoldDB" id="A0A6L7EWT3"/>
<gene>
    <name evidence="2" type="ORF">GRQ65_02940</name>
</gene>
<dbReference type="RefSeq" id="WP_160875045.1">
    <property type="nucleotide sequence ID" value="NZ_WUEK01000002.1"/>
</dbReference>
<evidence type="ECO:0000313" key="2">
    <source>
        <dbReference type="EMBL" id="MXG88499.1"/>
    </source>
</evidence>